<evidence type="ECO:0000313" key="3">
    <source>
        <dbReference type="Proteomes" id="UP000269221"/>
    </source>
</evidence>
<feature type="region of interest" description="Disordered" evidence="1">
    <location>
        <begin position="1"/>
        <end position="71"/>
    </location>
</feature>
<feature type="compositionally biased region" description="Basic and acidic residues" evidence="1">
    <location>
        <begin position="50"/>
        <end position="59"/>
    </location>
</feature>
<accession>A0A3M0IY56</accession>
<dbReference type="EMBL" id="QRBI01000217">
    <property type="protein sequence ID" value="RMB92890.1"/>
    <property type="molecule type" value="Genomic_DNA"/>
</dbReference>
<protein>
    <submittedName>
        <fullName evidence="2">Uncharacterized protein</fullName>
    </submittedName>
</protein>
<gene>
    <name evidence="2" type="ORF">DUI87_30784</name>
</gene>
<evidence type="ECO:0000256" key="1">
    <source>
        <dbReference type="SAM" id="MobiDB-lite"/>
    </source>
</evidence>
<name>A0A3M0IY56_HIRRU</name>
<comment type="caution">
    <text evidence="2">The sequence shown here is derived from an EMBL/GenBank/DDBJ whole genome shotgun (WGS) entry which is preliminary data.</text>
</comment>
<evidence type="ECO:0000313" key="2">
    <source>
        <dbReference type="EMBL" id="RMB92890.1"/>
    </source>
</evidence>
<feature type="region of interest" description="Disordered" evidence="1">
    <location>
        <begin position="84"/>
        <end position="114"/>
    </location>
</feature>
<organism evidence="2 3">
    <name type="scientific">Hirundo rustica rustica</name>
    <dbReference type="NCBI Taxonomy" id="333673"/>
    <lineage>
        <taxon>Eukaryota</taxon>
        <taxon>Metazoa</taxon>
        <taxon>Chordata</taxon>
        <taxon>Craniata</taxon>
        <taxon>Vertebrata</taxon>
        <taxon>Euteleostomi</taxon>
        <taxon>Archelosauria</taxon>
        <taxon>Archosauria</taxon>
        <taxon>Dinosauria</taxon>
        <taxon>Saurischia</taxon>
        <taxon>Theropoda</taxon>
        <taxon>Coelurosauria</taxon>
        <taxon>Aves</taxon>
        <taxon>Neognathae</taxon>
        <taxon>Neoaves</taxon>
        <taxon>Telluraves</taxon>
        <taxon>Australaves</taxon>
        <taxon>Passeriformes</taxon>
        <taxon>Sylvioidea</taxon>
        <taxon>Hirundinidae</taxon>
        <taxon>Hirundo</taxon>
    </lineage>
</organism>
<sequence>MAALCLPGPGRGVRREVGRATAPLGGAEEHPTHPGVWGISVPAPLPAFSRRADPRGESGKKKKWPGKGGYADIRKHFPGKNILLIDPGVKNNTAQGKRRDDAKKGGVAYGEEYRPPKIPKALRPIFFNSLKEQIAHDN</sequence>
<reference evidence="2 3" key="1">
    <citation type="submission" date="2018-07" db="EMBL/GenBank/DDBJ databases">
        <title>A high quality draft genome assembly of the barn swallow (H. rustica rustica).</title>
        <authorList>
            <person name="Formenti G."/>
            <person name="Chiara M."/>
            <person name="Poveda L."/>
            <person name="Francoijs K.-J."/>
            <person name="Bonisoli-Alquati A."/>
            <person name="Canova L."/>
            <person name="Gianfranceschi L."/>
            <person name="Horner D.S."/>
            <person name="Saino N."/>
        </authorList>
    </citation>
    <scope>NUCLEOTIDE SEQUENCE [LARGE SCALE GENOMIC DNA]</scope>
    <source>
        <strain evidence="2">Chelidonia</strain>
        <tissue evidence="2">Blood</tissue>
    </source>
</reference>
<dbReference type="AlphaFoldDB" id="A0A3M0IY56"/>
<proteinExistence type="predicted"/>
<dbReference type="Proteomes" id="UP000269221">
    <property type="component" value="Unassembled WGS sequence"/>
</dbReference>
<keyword evidence="3" id="KW-1185">Reference proteome</keyword>